<dbReference type="PROSITE" id="PS50262">
    <property type="entry name" value="G_PROTEIN_RECEP_F1_2"/>
    <property type="match status" value="1"/>
</dbReference>
<reference evidence="8" key="1">
    <citation type="submission" date="2021-02" db="EMBL/GenBank/DDBJ databases">
        <authorList>
            <person name="Nowell W R."/>
        </authorList>
    </citation>
    <scope>NUCLEOTIDE SEQUENCE</scope>
</reference>
<dbReference type="SUPFAM" id="SSF81321">
    <property type="entry name" value="Family A G protein-coupled receptor-like"/>
    <property type="match status" value="1"/>
</dbReference>
<dbReference type="OrthoDB" id="10007760at2759"/>
<evidence type="ECO:0000256" key="1">
    <source>
        <dbReference type="ARBA" id="ARBA00004370"/>
    </source>
</evidence>
<gene>
    <name evidence="8" type="ORF">BJG266_LOCUS27140</name>
    <name evidence="9" type="ORF">QVE165_LOCUS42045</name>
</gene>
<name>A0A814WRG6_9BILA</name>
<dbReference type="GO" id="GO:0016020">
    <property type="term" value="C:membrane"/>
    <property type="evidence" value="ECO:0007669"/>
    <property type="project" value="UniProtKB-SubCell"/>
</dbReference>
<dbReference type="Proteomes" id="UP000663877">
    <property type="component" value="Unassembled WGS sequence"/>
</dbReference>
<keyword evidence="2 6" id="KW-0812">Transmembrane</keyword>
<dbReference type="EMBL" id="CAJNOM010000511">
    <property type="protein sequence ID" value="CAF1478038.1"/>
    <property type="molecule type" value="Genomic_DNA"/>
</dbReference>
<organism evidence="8 11">
    <name type="scientific">Adineta steineri</name>
    <dbReference type="NCBI Taxonomy" id="433720"/>
    <lineage>
        <taxon>Eukaryota</taxon>
        <taxon>Metazoa</taxon>
        <taxon>Spiralia</taxon>
        <taxon>Gnathifera</taxon>
        <taxon>Rotifera</taxon>
        <taxon>Eurotatoria</taxon>
        <taxon>Bdelloidea</taxon>
        <taxon>Adinetida</taxon>
        <taxon>Adinetidae</taxon>
        <taxon>Adineta</taxon>
    </lineage>
</organism>
<feature type="domain" description="G-protein coupled receptors family 1 profile" evidence="7">
    <location>
        <begin position="55"/>
        <end position="332"/>
    </location>
</feature>
<evidence type="ECO:0000256" key="3">
    <source>
        <dbReference type="ARBA" id="ARBA00022989"/>
    </source>
</evidence>
<accession>A0A814WRG6</accession>
<proteinExistence type="predicted"/>
<evidence type="ECO:0000256" key="4">
    <source>
        <dbReference type="ARBA" id="ARBA00023136"/>
    </source>
</evidence>
<keyword evidence="10" id="KW-1185">Reference proteome</keyword>
<feature type="transmembrane region" description="Helical" evidence="6">
    <location>
        <begin position="269"/>
        <end position="289"/>
    </location>
</feature>
<feature type="transmembrane region" description="Helical" evidence="6">
    <location>
        <begin position="39"/>
        <end position="64"/>
    </location>
</feature>
<evidence type="ECO:0000313" key="8">
    <source>
        <dbReference type="EMBL" id="CAF1205238.1"/>
    </source>
</evidence>
<evidence type="ECO:0000256" key="2">
    <source>
        <dbReference type="ARBA" id="ARBA00022692"/>
    </source>
</evidence>
<dbReference type="Gene3D" id="1.20.1070.10">
    <property type="entry name" value="Rhodopsin 7-helix transmembrane proteins"/>
    <property type="match status" value="1"/>
</dbReference>
<keyword evidence="4 6" id="KW-0472">Membrane</keyword>
<evidence type="ECO:0000259" key="7">
    <source>
        <dbReference type="PROSITE" id="PS50262"/>
    </source>
</evidence>
<feature type="transmembrane region" description="Helical" evidence="6">
    <location>
        <begin position="113"/>
        <end position="133"/>
    </location>
</feature>
<dbReference type="Proteomes" id="UP000663832">
    <property type="component" value="Unassembled WGS sequence"/>
</dbReference>
<feature type="transmembrane region" description="Helical" evidence="6">
    <location>
        <begin position="76"/>
        <end position="98"/>
    </location>
</feature>
<keyword evidence="3 6" id="KW-1133">Transmembrane helix</keyword>
<evidence type="ECO:0000256" key="5">
    <source>
        <dbReference type="SAM" id="MobiDB-lite"/>
    </source>
</evidence>
<evidence type="ECO:0000313" key="9">
    <source>
        <dbReference type="EMBL" id="CAF1478038.1"/>
    </source>
</evidence>
<feature type="transmembrane region" description="Helical" evidence="6">
    <location>
        <begin position="218"/>
        <end position="240"/>
    </location>
</feature>
<feature type="compositionally biased region" description="Polar residues" evidence="5">
    <location>
        <begin position="475"/>
        <end position="484"/>
    </location>
</feature>
<evidence type="ECO:0000313" key="11">
    <source>
        <dbReference type="Proteomes" id="UP000663877"/>
    </source>
</evidence>
<feature type="region of interest" description="Disordered" evidence="5">
    <location>
        <begin position="448"/>
        <end position="484"/>
    </location>
</feature>
<dbReference type="InterPro" id="IPR052954">
    <property type="entry name" value="GPCR-Ligand_Int"/>
</dbReference>
<dbReference type="PANTHER" id="PTHR46641">
    <property type="entry name" value="FMRFAMIDE RECEPTOR-RELATED"/>
    <property type="match status" value="1"/>
</dbReference>
<evidence type="ECO:0000256" key="6">
    <source>
        <dbReference type="SAM" id="Phobius"/>
    </source>
</evidence>
<evidence type="ECO:0000313" key="10">
    <source>
        <dbReference type="Proteomes" id="UP000663832"/>
    </source>
</evidence>
<comment type="caution">
    <text evidence="8">The sequence shown here is derived from an EMBL/GenBank/DDBJ whole genome shotgun (WGS) entry which is preliminary data.</text>
</comment>
<dbReference type="AlphaFoldDB" id="A0A814WRG6"/>
<dbReference type="InterPro" id="IPR017452">
    <property type="entry name" value="GPCR_Rhodpsn_7TM"/>
</dbReference>
<protein>
    <recommendedName>
        <fullName evidence="7">G-protein coupled receptors family 1 profile domain-containing protein</fullName>
    </recommendedName>
</protein>
<feature type="transmembrane region" description="Helical" evidence="6">
    <location>
        <begin position="153"/>
        <end position="174"/>
    </location>
</feature>
<comment type="subcellular location">
    <subcellularLocation>
        <location evidence="1">Membrane</location>
    </subcellularLocation>
</comment>
<sequence length="589" mass="67352">MSLNDTSSFNWTSTTTEKINSIGTIPQRQQVLIDAFNTYIQIGIGSLLFIFGVTFNCLSLLYFCVSRSFRHTTFRLYFSIIAILDTIRLFEFLVFLLFDKGYLKVTLTLCRSVFFTIMFTGQASIWLTVALAVEKCVIIWFPLKGRYCFTMTISKFVLIFVLCLVLFADIIYLLPSFFSHTYENISIHTFMCVWHGGSESSKNRYDRWKKHYLTFNTVFFHSIIPSIILLIVNWLILYSLSRSRSILSKIGSIDAKNVMKREKQFKEKTIQLVLSSFFVIVTISPRYVLTMVNAFATNISKTPLMPLYIYVNLNTVFRVLEMCNYSLNIIFAILSGRTSRLEIRKILWECLFWRFKRTQSDRNEAKYPAHAFLFNDDDDDTDRSVQLQGTTYSALTVQLSSRHNNLSPKLSNGNYSLELSQTSAGTSIFTCCGYSIDLSPKTSHTSYTKSGFEESSSRRSIVNKNPNPLLAKTASYPQSSPSSLNDRLLRTQKSVCYRTDNTPRQITKRRATTLVNCSRNRPSSINTTIVPPIPTSLSNEKLPPSAPIIDIPSTSNDECKPIINLTEPPMIMQTDYIEPLLPAYIIETC</sequence>
<dbReference type="PANTHER" id="PTHR46641:SF25">
    <property type="entry name" value="CNMAMIDE RECEPTOR-RELATED"/>
    <property type="match status" value="1"/>
</dbReference>
<dbReference type="EMBL" id="CAJNOI010000243">
    <property type="protein sequence ID" value="CAF1205238.1"/>
    <property type="molecule type" value="Genomic_DNA"/>
</dbReference>